<organism evidence="1 2">
    <name type="scientific">Noviherbaspirillum pedocola</name>
    <dbReference type="NCBI Taxonomy" id="2801341"/>
    <lineage>
        <taxon>Bacteria</taxon>
        <taxon>Pseudomonadati</taxon>
        <taxon>Pseudomonadota</taxon>
        <taxon>Betaproteobacteria</taxon>
        <taxon>Burkholderiales</taxon>
        <taxon>Oxalobacteraceae</taxon>
        <taxon>Noviherbaspirillum</taxon>
    </lineage>
</organism>
<protein>
    <submittedName>
        <fullName evidence="1">Uncharacterized protein</fullName>
    </submittedName>
</protein>
<reference evidence="1" key="1">
    <citation type="submission" date="2021-01" db="EMBL/GenBank/DDBJ databases">
        <title>Genome sequence of strain Noviherbaspirillum sp. DKR-6.</title>
        <authorList>
            <person name="Chaudhary D.K."/>
        </authorList>
    </citation>
    <scope>NUCLEOTIDE SEQUENCE</scope>
    <source>
        <strain evidence="1">DKR-6</strain>
    </source>
</reference>
<keyword evidence="2" id="KW-1185">Reference proteome</keyword>
<dbReference type="RefSeq" id="WP_200592946.1">
    <property type="nucleotide sequence ID" value="NZ_JAEPBG010000006.1"/>
</dbReference>
<proteinExistence type="predicted"/>
<sequence length="74" mass="8386">MHQYKPQDRVKLRESIRESSEYSSRESLYGAKGDVVVVRSVSAAQYRYPIEVAHAEADGDPFFVAAEEIEPLAR</sequence>
<name>A0A934T049_9BURK</name>
<evidence type="ECO:0000313" key="1">
    <source>
        <dbReference type="EMBL" id="MBK4735989.1"/>
    </source>
</evidence>
<dbReference type="EMBL" id="JAEPBG010000006">
    <property type="protein sequence ID" value="MBK4735989.1"/>
    <property type="molecule type" value="Genomic_DNA"/>
</dbReference>
<accession>A0A934T049</accession>
<comment type="caution">
    <text evidence="1">The sequence shown here is derived from an EMBL/GenBank/DDBJ whole genome shotgun (WGS) entry which is preliminary data.</text>
</comment>
<dbReference type="AlphaFoldDB" id="A0A934T049"/>
<evidence type="ECO:0000313" key="2">
    <source>
        <dbReference type="Proteomes" id="UP000622890"/>
    </source>
</evidence>
<gene>
    <name evidence="1" type="ORF">JJB74_15315</name>
</gene>
<dbReference type="Proteomes" id="UP000622890">
    <property type="component" value="Unassembled WGS sequence"/>
</dbReference>